<evidence type="ECO:0000313" key="3">
    <source>
        <dbReference type="EMBL" id="KAK6361293.1"/>
    </source>
</evidence>
<keyword evidence="4" id="KW-1185">Reference proteome</keyword>
<proteinExistence type="predicted"/>
<feature type="domain" description="Clr5" evidence="2">
    <location>
        <begin position="19"/>
        <end position="71"/>
    </location>
</feature>
<dbReference type="Pfam" id="PF14420">
    <property type="entry name" value="Clr5"/>
    <property type="match status" value="1"/>
</dbReference>
<evidence type="ECO:0000259" key="2">
    <source>
        <dbReference type="Pfam" id="PF14420"/>
    </source>
</evidence>
<feature type="region of interest" description="Disordered" evidence="1">
    <location>
        <begin position="80"/>
        <end position="118"/>
    </location>
</feature>
<evidence type="ECO:0000313" key="4">
    <source>
        <dbReference type="Proteomes" id="UP001373714"/>
    </source>
</evidence>
<accession>A0AAV9VHI0</accession>
<dbReference type="InterPro" id="IPR025676">
    <property type="entry name" value="Clr5_dom"/>
</dbReference>
<dbReference type="EMBL" id="JAVHNS010000002">
    <property type="protein sequence ID" value="KAK6361293.1"/>
    <property type="molecule type" value="Genomic_DNA"/>
</dbReference>
<name>A0AAV9VHI0_9PEZI</name>
<sequence length="348" mass="39212">MSNGAAVFNSRYSRAVLSKSDWEDHREFIQKHYIENDKTLEDLKVLLKENLGVEVTKHQLEYRCRRWKFRKNCSQTYSRQSQSQSVLKFPPTEAKKGRVKHKSSHDPLAGPPGQKMRTFQDEGINSATYSSFQRSDGPRLCAPDATGAGLTFHQQTLEYNNNIPSPAEQAEAYPTTYTPTGYDDFALARDQDELLEWRGQNDVDVYKPTASNGSQPLSSSSVGFNPMHMGFYASPSSFASGRSPGATRESLHQREYKNTVCAQRSPQAYSASSTNEGIRNEISSYADPSLDQWCPQNSGGPYPIYNTPYSDRYYQESGVSTAQLPYTPHYYFADSLFANHAEPRGTTY</sequence>
<evidence type="ECO:0000256" key="1">
    <source>
        <dbReference type="SAM" id="MobiDB-lite"/>
    </source>
</evidence>
<comment type="caution">
    <text evidence="3">The sequence shown here is derived from an EMBL/GenBank/DDBJ whole genome shotgun (WGS) entry which is preliminary data.</text>
</comment>
<organism evidence="3 4">
    <name type="scientific">Orbilia blumenaviensis</name>
    <dbReference type="NCBI Taxonomy" id="1796055"/>
    <lineage>
        <taxon>Eukaryota</taxon>
        <taxon>Fungi</taxon>
        <taxon>Dikarya</taxon>
        <taxon>Ascomycota</taxon>
        <taxon>Pezizomycotina</taxon>
        <taxon>Orbiliomycetes</taxon>
        <taxon>Orbiliales</taxon>
        <taxon>Orbiliaceae</taxon>
        <taxon>Orbilia</taxon>
    </lineage>
</organism>
<dbReference type="Proteomes" id="UP001373714">
    <property type="component" value="Unassembled WGS sequence"/>
</dbReference>
<protein>
    <recommendedName>
        <fullName evidence="2">Clr5 domain-containing protein</fullName>
    </recommendedName>
</protein>
<reference evidence="3 4" key="1">
    <citation type="submission" date="2019-10" db="EMBL/GenBank/DDBJ databases">
        <authorList>
            <person name="Palmer J.M."/>
        </authorList>
    </citation>
    <scope>NUCLEOTIDE SEQUENCE [LARGE SCALE GENOMIC DNA]</scope>
    <source>
        <strain evidence="3 4">TWF730</strain>
    </source>
</reference>
<dbReference type="AlphaFoldDB" id="A0AAV9VHI0"/>
<gene>
    <name evidence="3" type="ORF">TWF730_005028</name>
</gene>